<feature type="binding site" evidence="8">
    <location>
        <position position="105"/>
    </location>
    <ligand>
        <name>Zn(2+)</name>
        <dbReference type="ChEBI" id="CHEBI:29105"/>
        <note>catalytic</note>
    </ligand>
</feature>
<dbReference type="SUPFAM" id="SSF53927">
    <property type="entry name" value="Cytidine deaminase-like"/>
    <property type="match status" value="1"/>
</dbReference>
<dbReference type="EMBL" id="FLRC01000010">
    <property type="protein sequence ID" value="SBT24609.1"/>
    <property type="molecule type" value="Genomic_DNA"/>
</dbReference>
<dbReference type="KEGG" id="odi:ODI_R2073"/>
<dbReference type="InterPro" id="IPR002125">
    <property type="entry name" value="CMP_dCMP_dom"/>
</dbReference>
<dbReference type="PANTHER" id="PTHR11079">
    <property type="entry name" value="CYTOSINE DEAMINASE FAMILY MEMBER"/>
    <property type="match status" value="1"/>
</dbReference>
<dbReference type="FunFam" id="3.40.140.10:FF:000005">
    <property type="entry name" value="tRNA-specific adenosine deaminase"/>
    <property type="match status" value="1"/>
</dbReference>
<reference evidence="11 12" key="2">
    <citation type="submission" date="2017-08" db="EMBL/GenBank/DDBJ databases">
        <authorList>
            <person name="de Groot N.N."/>
        </authorList>
    </citation>
    <scope>NUCLEOTIDE SEQUENCE [LARGE SCALE GENOMIC DNA]</scope>
    <source>
        <strain evidence="11">Orrdi1</strain>
    </source>
</reference>
<comment type="function">
    <text evidence="8">Catalyzes the deamination of adenosine to inosine at the wobble position 34 of tRNA(Arg2).</text>
</comment>
<protein>
    <recommendedName>
        <fullName evidence="8">tRNA-specific adenosine deaminase</fullName>
        <ecNumber evidence="8">3.5.4.33</ecNumber>
    </recommendedName>
</protein>
<comment type="similarity">
    <text evidence="1">Belongs to the cytidine and deoxycytidylate deaminase family. ADAT2 subfamily.</text>
</comment>
<evidence type="ECO:0000256" key="5">
    <source>
        <dbReference type="ARBA" id="ARBA00022801"/>
    </source>
</evidence>
<evidence type="ECO:0000256" key="3">
    <source>
        <dbReference type="ARBA" id="ARBA00022694"/>
    </source>
</evidence>
<evidence type="ECO:0000256" key="2">
    <source>
        <dbReference type="ARBA" id="ARBA00011738"/>
    </source>
</evidence>
<keyword evidence="12" id="KW-1185">Reference proteome</keyword>
<evidence type="ECO:0000256" key="7">
    <source>
        <dbReference type="ARBA" id="ARBA00048045"/>
    </source>
</evidence>
<dbReference type="InterPro" id="IPR028883">
    <property type="entry name" value="tRNA_aden_deaminase"/>
</dbReference>
<dbReference type="Pfam" id="PF00383">
    <property type="entry name" value="dCMP_cyt_deam_1"/>
    <property type="match status" value="1"/>
</dbReference>
<dbReference type="STRING" id="1851544.ODI_01729"/>
<proteinExistence type="inferred from homology"/>
<name>A0A1C3JZC8_9BURK</name>
<dbReference type="EMBL" id="LT907988">
    <property type="protein sequence ID" value="SOE49437.1"/>
    <property type="molecule type" value="Genomic_DNA"/>
</dbReference>
<dbReference type="GO" id="GO:0052717">
    <property type="term" value="F:tRNA-specific adenosine-34 deaminase activity"/>
    <property type="evidence" value="ECO:0007669"/>
    <property type="project" value="UniProtKB-UniRule"/>
</dbReference>
<accession>A0A1C3JZC8</accession>
<gene>
    <name evidence="8" type="primary">tadA</name>
    <name evidence="10" type="ORF">ODI_01729</name>
    <name evidence="11" type="ORF">ODI_R2073</name>
</gene>
<dbReference type="HAMAP" id="MF_00972">
    <property type="entry name" value="tRNA_aden_deaminase"/>
    <property type="match status" value="1"/>
</dbReference>
<evidence type="ECO:0000256" key="6">
    <source>
        <dbReference type="ARBA" id="ARBA00022833"/>
    </source>
</evidence>
<comment type="cofactor">
    <cofactor evidence="8">
        <name>Zn(2+)</name>
        <dbReference type="ChEBI" id="CHEBI:29105"/>
    </cofactor>
    <text evidence="8">Binds 1 zinc ion per subunit.</text>
</comment>
<keyword evidence="4 8" id="KW-0479">Metal-binding</keyword>
<dbReference type="CDD" id="cd01285">
    <property type="entry name" value="nucleoside_deaminase"/>
    <property type="match status" value="1"/>
</dbReference>
<dbReference type="AlphaFoldDB" id="A0A1C3JZC8"/>
<keyword evidence="3 8" id="KW-0819">tRNA processing</keyword>
<feature type="domain" description="CMP/dCMP-type deaminase" evidence="9">
    <location>
        <begin position="20"/>
        <end position="140"/>
    </location>
</feature>
<evidence type="ECO:0000256" key="4">
    <source>
        <dbReference type="ARBA" id="ARBA00022723"/>
    </source>
</evidence>
<feature type="binding site" evidence="8">
    <location>
        <position position="102"/>
    </location>
    <ligand>
        <name>Zn(2+)</name>
        <dbReference type="ChEBI" id="CHEBI:29105"/>
        <note>catalytic</note>
    </ligand>
</feature>
<dbReference type="PANTHER" id="PTHR11079:SF202">
    <property type="entry name" value="TRNA-SPECIFIC ADENOSINE DEAMINASE"/>
    <property type="match status" value="1"/>
</dbReference>
<keyword evidence="6 8" id="KW-0862">Zinc</keyword>
<dbReference type="NCBIfam" id="NF008113">
    <property type="entry name" value="PRK10860.1"/>
    <property type="match status" value="1"/>
</dbReference>
<dbReference type="GO" id="GO:0008270">
    <property type="term" value="F:zinc ion binding"/>
    <property type="evidence" value="ECO:0007669"/>
    <property type="project" value="UniProtKB-UniRule"/>
</dbReference>
<comment type="subunit">
    <text evidence="2 8">Homodimer.</text>
</comment>
<feature type="binding site" evidence="8">
    <location>
        <position position="72"/>
    </location>
    <ligand>
        <name>Zn(2+)</name>
        <dbReference type="ChEBI" id="CHEBI:29105"/>
        <note>catalytic</note>
    </ligand>
</feature>
<dbReference type="PROSITE" id="PS51747">
    <property type="entry name" value="CYT_DCMP_DEAMINASES_2"/>
    <property type="match status" value="1"/>
</dbReference>
<evidence type="ECO:0000256" key="8">
    <source>
        <dbReference type="HAMAP-Rule" id="MF_00972"/>
    </source>
</evidence>
<feature type="active site" description="Proton donor" evidence="8">
    <location>
        <position position="74"/>
    </location>
</feature>
<dbReference type="GO" id="GO:0002100">
    <property type="term" value="P:tRNA wobble adenosine to inosine editing"/>
    <property type="evidence" value="ECO:0007669"/>
    <property type="project" value="UniProtKB-UniRule"/>
</dbReference>
<comment type="catalytic activity">
    <reaction evidence="7 8">
        <text>adenosine(34) in tRNA + H2O + H(+) = inosine(34) in tRNA + NH4(+)</text>
        <dbReference type="Rhea" id="RHEA:43168"/>
        <dbReference type="Rhea" id="RHEA-COMP:10373"/>
        <dbReference type="Rhea" id="RHEA-COMP:10374"/>
        <dbReference type="ChEBI" id="CHEBI:15377"/>
        <dbReference type="ChEBI" id="CHEBI:15378"/>
        <dbReference type="ChEBI" id="CHEBI:28938"/>
        <dbReference type="ChEBI" id="CHEBI:74411"/>
        <dbReference type="ChEBI" id="CHEBI:82852"/>
        <dbReference type="EC" id="3.5.4.33"/>
    </reaction>
</comment>
<dbReference type="PROSITE" id="PS00903">
    <property type="entry name" value="CYT_DCMP_DEAMINASES_1"/>
    <property type="match status" value="1"/>
</dbReference>
<dbReference type="InterPro" id="IPR016192">
    <property type="entry name" value="APOBEC/CMP_deaminase_Zn-bd"/>
</dbReference>
<evidence type="ECO:0000313" key="12">
    <source>
        <dbReference type="Proteomes" id="UP000078558"/>
    </source>
</evidence>
<evidence type="ECO:0000259" key="9">
    <source>
        <dbReference type="PROSITE" id="PS51747"/>
    </source>
</evidence>
<keyword evidence="5 8" id="KW-0378">Hydrolase</keyword>
<sequence>MCTVADTLVPQAAGAAATRAADEACMALALRAAQQAWDIGEVPVGAVLVDAQGELVATGHNRVIVDSDPTAHAEIVALRAAARQAGNYRLPGATLYVTLEPCAMCMGAMLHARLARVVYGAADPKTGCCGSVLDVGGVRQLNHQTRYEGGVLEARCGELLRDFFRERRRKPSAPTAPAVDDDQDISS</sequence>
<dbReference type="Gene3D" id="3.40.140.10">
    <property type="entry name" value="Cytidine Deaminase, domain 2"/>
    <property type="match status" value="1"/>
</dbReference>
<reference evidence="10 12" key="1">
    <citation type="submission" date="2016-06" db="EMBL/GenBank/DDBJ databases">
        <authorList>
            <person name="Kjaerup R.B."/>
            <person name="Dalgaard T.S."/>
            <person name="Juul-Madsen H.R."/>
        </authorList>
    </citation>
    <scope>NUCLEOTIDE SEQUENCE [LARGE SCALE GENOMIC DNA]</scope>
    <source>
        <strain evidence="10">Orrdi1</strain>
    </source>
</reference>
<evidence type="ECO:0000313" key="11">
    <source>
        <dbReference type="EMBL" id="SOE49437.1"/>
    </source>
</evidence>
<evidence type="ECO:0000313" key="10">
    <source>
        <dbReference type="EMBL" id="SBT24609.1"/>
    </source>
</evidence>
<organism evidence="10 12">
    <name type="scientific">Orrella dioscoreae</name>
    <dbReference type="NCBI Taxonomy" id="1851544"/>
    <lineage>
        <taxon>Bacteria</taxon>
        <taxon>Pseudomonadati</taxon>
        <taxon>Pseudomonadota</taxon>
        <taxon>Betaproteobacteria</taxon>
        <taxon>Burkholderiales</taxon>
        <taxon>Alcaligenaceae</taxon>
        <taxon>Orrella</taxon>
    </lineage>
</organism>
<evidence type="ECO:0000256" key="1">
    <source>
        <dbReference type="ARBA" id="ARBA00010669"/>
    </source>
</evidence>
<dbReference type="EC" id="3.5.4.33" evidence="8"/>
<dbReference type="Proteomes" id="UP000078558">
    <property type="component" value="Chromosome I"/>
</dbReference>
<dbReference type="InterPro" id="IPR016193">
    <property type="entry name" value="Cytidine_deaminase-like"/>
</dbReference>